<sequence length="90" mass="10107">MDKMHAIMFPRDFKIGGINANEVDNRRSRIGHIHTSPAGQSKAIEDRFSYEVCSIIFSTNANCGRSLIERGRRPDSGALRPPYLCGIRET</sequence>
<evidence type="ECO:0000313" key="1">
    <source>
        <dbReference type="EMBL" id="KAL3811619.1"/>
    </source>
</evidence>
<name>A0ABD3RFR5_9STRA</name>
<protein>
    <submittedName>
        <fullName evidence="1">Uncharacterized protein</fullName>
    </submittedName>
</protein>
<organism evidence="1 2">
    <name type="scientific">Cyclostephanos tholiformis</name>
    <dbReference type="NCBI Taxonomy" id="382380"/>
    <lineage>
        <taxon>Eukaryota</taxon>
        <taxon>Sar</taxon>
        <taxon>Stramenopiles</taxon>
        <taxon>Ochrophyta</taxon>
        <taxon>Bacillariophyta</taxon>
        <taxon>Coscinodiscophyceae</taxon>
        <taxon>Thalassiosirophycidae</taxon>
        <taxon>Stephanodiscales</taxon>
        <taxon>Stephanodiscaceae</taxon>
        <taxon>Cyclostephanos</taxon>
    </lineage>
</organism>
<accession>A0ABD3RFR5</accession>
<keyword evidence="2" id="KW-1185">Reference proteome</keyword>
<gene>
    <name evidence="1" type="ORF">ACHAXA_006691</name>
</gene>
<comment type="caution">
    <text evidence="1">The sequence shown here is derived from an EMBL/GenBank/DDBJ whole genome shotgun (WGS) entry which is preliminary data.</text>
</comment>
<evidence type="ECO:0000313" key="2">
    <source>
        <dbReference type="Proteomes" id="UP001530377"/>
    </source>
</evidence>
<reference evidence="1 2" key="1">
    <citation type="submission" date="2024-10" db="EMBL/GenBank/DDBJ databases">
        <title>Updated reference genomes for cyclostephanoid diatoms.</title>
        <authorList>
            <person name="Roberts W.R."/>
            <person name="Alverson A.J."/>
        </authorList>
    </citation>
    <scope>NUCLEOTIDE SEQUENCE [LARGE SCALE GENOMIC DNA]</scope>
    <source>
        <strain evidence="1 2">AJA228-03</strain>
    </source>
</reference>
<proteinExistence type="predicted"/>
<dbReference type="AlphaFoldDB" id="A0ABD3RFR5"/>
<dbReference type="Proteomes" id="UP001530377">
    <property type="component" value="Unassembled WGS sequence"/>
</dbReference>
<dbReference type="EMBL" id="JALLPB020000247">
    <property type="protein sequence ID" value="KAL3811619.1"/>
    <property type="molecule type" value="Genomic_DNA"/>
</dbReference>